<dbReference type="FunFam" id="3.40.50.300:FF:001091">
    <property type="entry name" value="Probable disease resistance protein At1g61300"/>
    <property type="match status" value="1"/>
</dbReference>
<dbReference type="Proteomes" id="UP000593573">
    <property type="component" value="Unassembled WGS sequence"/>
</dbReference>
<dbReference type="InterPro" id="IPR055414">
    <property type="entry name" value="LRR_R13L4/SHOC2-like"/>
</dbReference>
<protein>
    <submittedName>
        <fullName evidence="9">Uncharacterized protein</fullName>
    </submittedName>
</protein>
<keyword evidence="1" id="KW-0677">Repeat</keyword>
<keyword evidence="2" id="KW-0547">Nucleotide-binding</keyword>
<name>A0A7J8TZG9_9ROSI</name>
<evidence type="ECO:0000313" key="9">
    <source>
        <dbReference type="EMBL" id="MBA0643638.1"/>
    </source>
</evidence>
<dbReference type="InterPro" id="IPR032675">
    <property type="entry name" value="LRR_dom_sf"/>
</dbReference>
<evidence type="ECO:0000259" key="6">
    <source>
        <dbReference type="Pfam" id="PF18052"/>
    </source>
</evidence>
<dbReference type="InterPro" id="IPR036388">
    <property type="entry name" value="WH-like_DNA-bd_sf"/>
</dbReference>
<dbReference type="PRINTS" id="PR00364">
    <property type="entry name" value="DISEASERSIST"/>
</dbReference>
<dbReference type="PANTHER" id="PTHR36766:SF61">
    <property type="entry name" value="NB-ARC DOMAIN DISEASE RESISTANCE PROTEIN"/>
    <property type="match status" value="1"/>
</dbReference>
<evidence type="ECO:0000256" key="1">
    <source>
        <dbReference type="ARBA" id="ARBA00022737"/>
    </source>
</evidence>
<accession>A0A7J8TZG9</accession>
<evidence type="ECO:0000256" key="3">
    <source>
        <dbReference type="ARBA" id="ARBA00022821"/>
    </source>
</evidence>
<dbReference type="Gene3D" id="1.10.8.430">
    <property type="entry name" value="Helical domain of apoptotic protease-activating factors"/>
    <property type="match status" value="1"/>
</dbReference>
<reference evidence="9 10" key="1">
    <citation type="journal article" date="2019" name="Genome Biol. Evol.">
        <title>Insights into the evolution of the New World diploid cottons (Gossypium, subgenus Houzingenia) based on genome sequencing.</title>
        <authorList>
            <person name="Grover C.E."/>
            <person name="Arick M.A. 2nd"/>
            <person name="Thrash A."/>
            <person name="Conover J.L."/>
            <person name="Sanders W.S."/>
            <person name="Peterson D.G."/>
            <person name="Frelichowski J.E."/>
            <person name="Scheffler J.A."/>
            <person name="Scheffler B.E."/>
            <person name="Wendel J.F."/>
        </authorList>
    </citation>
    <scope>NUCLEOTIDE SEQUENCE [LARGE SCALE GENOMIC DNA]</scope>
    <source>
        <strain evidence="9">57</strain>
        <tissue evidence="9">Leaf</tissue>
    </source>
</reference>
<dbReference type="EMBL" id="JABFAB010000003">
    <property type="protein sequence ID" value="MBA0643638.1"/>
    <property type="molecule type" value="Genomic_DNA"/>
</dbReference>
<dbReference type="SUPFAM" id="SSF52540">
    <property type="entry name" value="P-loop containing nucleoside triphosphate hydrolases"/>
    <property type="match status" value="1"/>
</dbReference>
<dbReference type="OrthoDB" id="2018467at2759"/>
<gene>
    <name evidence="9" type="ORF">Goklo_027908</name>
</gene>
<dbReference type="Gene3D" id="3.80.10.10">
    <property type="entry name" value="Ribonuclease Inhibitor"/>
    <property type="match status" value="2"/>
</dbReference>
<dbReference type="InterPro" id="IPR038005">
    <property type="entry name" value="RX-like_CC"/>
</dbReference>
<dbReference type="InterPro" id="IPR027417">
    <property type="entry name" value="P-loop_NTPase"/>
</dbReference>
<dbReference type="InterPro" id="IPR002182">
    <property type="entry name" value="NB-ARC"/>
</dbReference>
<evidence type="ECO:0000256" key="4">
    <source>
        <dbReference type="ARBA" id="ARBA00022840"/>
    </source>
</evidence>
<dbReference type="Pfam" id="PF23559">
    <property type="entry name" value="WHD_DRP"/>
    <property type="match status" value="1"/>
</dbReference>
<dbReference type="InterPro" id="IPR058922">
    <property type="entry name" value="WHD_DRP"/>
</dbReference>
<proteinExistence type="predicted"/>
<dbReference type="SUPFAM" id="SSF52058">
    <property type="entry name" value="L domain-like"/>
    <property type="match status" value="1"/>
</dbReference>
<dbReference type="Pfam" id="PF18052">
    <property type="entry name" value="Rx_N"/>
    <property type="match status" value="1"/>
</dbReference>
<dbReference type="GO" id="GO:0043531">
    <property type="term" value="F:ADP binding"/>
    <property type="evidence" value="ECO:0007669"/>
    <property type="project" value="InterPro"/>
</dbReference>
<dbReference type="InterPro" id="IPR041118">
    <property type="entry name" value="Rx_N"/>
</dbReference>
<evidence type="ECO:0000259" key="7">
    <source>
        <dbReference type="Pfam" id="PF23559"/>
    </source>
</evidence>
<dbReference type="Gene3D" id="1.10.10.10">
    <property type="entry name" value="Winged helix-like DNA-binding domain superfamily/Winged helix DNA-binding domain"/>
    <property type="match status" value="1"/>
</dbReference>
<dbReference type="Pfam" id="PF00931">
    <property type="entry name" value="NB-ARC"/>
    <property type="match status" value="1"/>
</dbReference>
<evidence type="ECO:0000256" key="2">
    <source>
        <dbReference type="ARBA" id="ARBA00022741"/>
    </source>
</evidence>
<sequence length="875" mass="100024">MAEYFAFNIAENVLSKLTKIAYQEISLGWDVRRDLEKLHKTLTTIKAVLLDAELKQVDDNHLRVWLQELKDVCYDAEDVLDEFEIQALRKQLLKQRNIGKKVSYFFSSSNPLAFRFKMAHKIKQLNQRFHEIAALKNNFHLVERHVGPRHDRRSERETHSFVQKSEVIGRDEEKRRIVKMLTQDDPADEEDIPVLPIVGIGGMGKTALAKLVFNDEAVDAHFELKLWVCVSDDFDLKRLVVKAIKAGKGGDGDLGSMYLEQLQKVLRDCLNAKKYLLVLDDVWNEDNRKWMELKQLFAGGAVGSKIVVTTRSNQVAKISGTISPHHLEALPYDKSLSLFLKFAFKKGEEKQHPNLEEIGEEIVKKCKGVPLILKTLGSLLFSKTSEQEWKVFKDSETWELMEKENQTFSILKLTYDQLSPQLKQCFAYCSLYPKDTDFISFGLIQFWMALGLLESSHKNENPEDIGKRYLNDLLSRSFFQDYDLSFFFDAFKIHDLLHDIALSVAKNECCIVNTFEQNIAPGIRHVCLTNSDSSEENASKFLGKLGHLRTLRLPNLRNGPTSESFIETCLKRFQHLRMLDLSGSTLEVLPRWIGDLKHLRFLDISNCPNIKKLPNSICKLQNLQTLFLDGCDQIEELPKDMRYMISLRFLLLATKQRDLHGHGLQHLKSLRVLAIYGCENLEYLFDGIQKLTSLHTLWIVDCKKLVSLPHGLKYVAALQSLVIGVCEKLDLSTAQGLKEKEDYNEDYLVDTGFSLQSLHIADLPKLKALPEWLLRGSANTLKNLTITGCENLTTLAEWHNLTSLEKLEIKCCPKLSTLPKTMKRLKQLKIEDCTLVSQGCQQEIGEDWPKVAHASRIVLDGNTITAPELLINPTP</sequence>
<organism evidence="9 10">
    <name type="scientific">Gossypium klotzschianum</name>
    <dbReference type="NCBI Taxonomy" id="34286"/>
    <lineage>
        <taxon>Eukaryota</taxon>
        <taxon>Viridiplantae</taxon>
        <taxon>Streptophyta</taxon>
        <taxon>Embryophyta</taxon>
        <taxon>Tracheophyta</taxon>
        <taxon>Spermatophyta</taxon>
        <taxon>Magnoliopsida</taxon>
        <taxon>eudicotyledons</taxon>
        <taxon>Gunneridae</taxon>
        <taxon>Pentapetalae</taxon>
        <taxon>rosids</taxon>
        <taxon>malvids</taxon>
        <taxon>Malvales</taxon>
        <taxon>Malvaceae</taxon>
        <taxon>Malvoideae</taxon>
        <taxon>Gossypium</taxon>
    </lineage>
</organism>
<feature type="domain" description="NB-ARC" evidence="5">
    <location>
        <begin position="172"/>
        <end position="346"/>
    </location>
</feature>
<keyword evidence="3" id="KW-0611">Plant defense</keyword>
<dbReference type="Gene3D" id="3.40.50.300">
    <property type="entry name" value="P-loop containing nucleotide triphosphate hydrolases"/>
    <property type="match status" value="1"/>
</dbReference>
<dbReference type="GO" id="GO:0005524">
    <property type="term" value="F:ATP binding"/>
    <property type="evidence" value="ECO:0007669"/>
    <property type="project" value="UniProtKB-KW"/>
</dbReference>
<keyword evidence="4" id="KW-0067">ATP-binding</keyword>
<dbReference type="Gene3D" id="1.20.5.4130">
    <property type="match status" value="1"/>
</dbReference>
<keyword evidence="10" id="KW-1185">Reference proteome</keyword>
<dbReference type="PANTHER" id="PTHR36766">
    <property type="entry name" value="PLANT BROAD-SPECTRUM MILDEW RESISTANCE PROTEIN RPW8"/>
    <property type="match status" value="1"/>
</dbReference>
<evidence type="ECO:0000259" key="5">
    <source>
        <dbReference type="Pfam" id="PF00931"/>
    </source>
</evidence>
<feature type="domain" description="Disease resistance protein winged helix" evidence="7">
    <location>
        <begin position="431"/>
        <end position="501"/>
    </location>
</feature>
<evidence type="ECO:0000259" key="8">
    <source>
        <dbReference type="Pfam" id="PF23598"/>
    </source>
</evidence>
<dbReference type="AlphaFoldDB" id="A0A7J8TZG9"/>
<dbReference type="InterPro" id="IPR042197">
    <property type="entry name" value="Apaf_helical"/>
</dbReference>
<comment type="caution">
    <text evidence="9">The sequence shown here is derived from an EMBL/GenBank/DDBJ whole genome shotgun (WGS) entry which is preliminary data.</text>
</comment>
<dbReference type="CDD" id="cd14798">
    <property type="entry name" value="RX-CC_like"/>
    <property type="match status" value="1"/>
</dbReference>
<feature type="domain" description="Disease resistance R13L4/SHOC-2-like LRR" evidence="8">
    <location>
        <begin position="569"/>
        <end position="786"/>
    </location>
</feature>
<evidence type="ECO:0000313" key="10">
    <source>
        <dbReference type="Proteomes" id="UP000593573"/>
    </source>
</evidence>
<dbReference type="Pfam" id="PF23598">
    <property type="entry name" value="LRR_14"/>
    <property type="match status" value="1"/>
</dbReference>
<dbReference type="GO" id="GO:0006952">
    <property type="term" value="P:defense response"/>
    <property type="evidence" value="ECO:0007669"/>
    <property type="project" value="UniProtKB-KW"/>
</dbReference>
<feature type="domain" description="Disease resistance N-terminal" evidence="6">
    <location>
        <begin position="11"/>
        <end position="97"/>
    </location>
</feature>
<dbReference type="GO" id="GO:0051707">
    <property type="term" value="P:response to other organism"/>
    <property type="evidence" value="ECO:0007669"/>
    <property type="project" value="UniProtKB-ARBA"/>
</dbReference>